<evidence type="ECO:0000256" key="1">
    <source>
        <dbReference type="SAM" id="MobiDB-lite"/>
    </source>
</evidence>
<dbReference type="RefSeq" id="WP_188938299.1">
    <property type="nucleotide sequence ID" value="NZ_BMJC01000009.1"/>
</dbReference>
<organism evidence="2 3">
    <name type="scientific">Puia dinghuensis</name>
    <dbReference type="NCBI Taxonomy" id="1792502"/>
    <lineage>
        <taxon>Bacteria</taxon>
        <taxon>Pseudomonadati</taxon>
        <taxon>Bacteroidota</taxon>
        <taxon>Chitinophagia</taxon>
        <taxon>Chitinophagales</taxon>
        <taxon>Chitinophagaceae</taxon>
        <taxon>Puia</taxon>
    </lineage>
</organism>
<feature type="region of interest" description="Disordered" evidence="1">
    <location>
        <begin position="93"/>
        <end position="119"/>
    </location>
</feature>
<reference evidence="2" key="2">
    <citation type="submission" date="2020-09" db="EMBL/GenBank/DDBJ databases">
        <authorList>
            <person name="Sun Q."/>
            <person name="Zhou Y."/>
        </authorList>
    </citation>
    <scope>NUCLEOTIDE SEQUENCE</scope>
    <source>
        <strain evidence="2">CGMCC 1.15448</strain>
    </source>
</reference>
<dbReference type="AlphaFoldDB" id="A0A8J2XWX2"/>
<reference evidence="2" key="1">
    <citation type="journal article" date="2014" name="Int. J. Syst. Evol. Microbiol.">
        <title>Complete genome sequence of Corynebacterium casei LMG S-19264T (=DSM 44701T), isolated from a smear-ripened cheese.</title>
        <authorList>
            <consortium name="US DOE Joint Genome Institute (JGI-PGF)"/>
            <person name="Walter F."/>
            <person name="Albersmeier A."/>
            <person name="Kalinowski J."/>
            <person name="Ruckert C."/>
        </authorList>
    </citation>
    <scope>NUCLEOTIDE SEQUENCE</scope>
    <source>
        <strain evidence="2">CGMCC 1.15448</strain>
    </source>
</reference>
<dbReference type="EMBL" id="BMJC01000009">
    <property type="protein sequence ID" value="GGB26160.1"/>
    <property type="molecule type" value="Genomic_DNA"/>
</dbReference>
<feature type="compositionally biased region" description="Polar residues" evidence="1">
    <location>
        <begin position="93"/>
        <end position="110"/>
    </location>
</feature>
<keyword evidence="3" id="KW-1185">Reference proteome</keyword>
<sequence length="119" mass="13105">MQIELKNLHADIQKDNVFFDADLWINGKVAGYVTYMSGASMAIKAANSQGEGLIQAAKDYCLTLPALEISSDRGKKSKIKMDLEVFIKSMVADSQQKPAKTVNRSDSLQQKKTKKGPKP</sequence>
<gene>
    <name evidence="2" type="ORF">GCM10011511_57660</name>
</gene>
<protein>
    <submittedName>
        <fullName evidence="2">Uncharacterized protein</fullName>
    </submittedName>
</protein>
<name>A0A8J2XWX2_9BACT</name>
<evidence type="ECO:0000313" key="3">
    <source>
        <dbReference type="Proteomes" id="UP000607559"/>
    </source>
</evidence>
<proteinExistence type="predicted"/>
<evidence type="ECO:0000313" key="2">
    <source>
        <dbReference type="EMBL" id="GGB26160.1"/>
    </source>
</evidence>
<comment type="caution">
    <text evidence="2">The sequence shown here is derived from an EMBL/GenBank/DDBJ whole genome shotgun (WGS) entry which is preliminary data.</text>
</comment>
<accession>A0A8J2XWX2</accession>
<dbReference type="Proteomes" id="UP000607559">
    <property type="component" value="Unassembled WGS sequence"/>
</dbReference>